<reference evidence="2" key="2">
    <citation type="submission" date="2014-06" db="EMBL/GenBank/DDBJ databases">
        <title>The complete genome of Blastobotrys (Arxula) adeninivorans LS3 - a yeast of biotechnological interest.</title>
        <authorList>
            <person name="Kunze G."/>
            <person name="Gaillardin C."/>
            <person name="Czernicka M."/>
            <person name="Durrens P."/>
            <person name="Martin T."/>
            <person name="Boer E."/>
            <person name="Gabaldon T."/>
            <person name="Cruz J."/>
            <person name="Talla E."/>
            <person name="Marck C."/>
            <person name="Goffeau A."/>
            <person name="Barbe V."/>
            <person name="Baret P."/>
            <person name="Baronian K."/>
            <person name="Beier S."/>
            <person name="Bleykasten C."/>
            <person name="Bode R."/>
            <person name="Casaregola S."/>
            <person name="Despons L."/>
            <person name="Fairhead C."/>
            <person name="Giersberg M."/>
            <person name="Gierski P."/>
            <person name="Hahnel U."/>
            <person name="Hartmann A."/>
            <person name="Jankowska D."/>
            <person name="Jubin C."/>
            <person name="Jung P."/>
            <person name="Lafontaine I."/>
            <person name="Leh-Louis V."/>
            <person name="Lemaire M."/>
            <person name="Marcet-Houben M."/>
            <person name="Mascher M."/>
            <person name="Morel G."/>
            <person name="Richard G.-F."/>
            <person name="Riechen J."/>
            <person name="Sacerdot C."/>
            <person name="Sarkar A."/>
            <person name="Savel G."/>
            <person name="Schacherer J."/>
            <person name="Sherman D."/>
            <person name="Straub M.-L."/>
            <person name="Stein N."/>
            <person name="Thierry A."/>
            <person name="Trautwein-Schult A."/>
            <person name="Westhof E."/>
            <person name="Worch S."/>
            <person name="Dujon B."/>
            <person name="Souciet J.-L."/>
            <person name="Wincker P."/>
            <person name="Scholz U."/>
            <person name="Neuveglise N."/>
        </authorList>
    </citation>
    <scope>NUCLEOTIDE SEQUENCE</scope>
    <source>
        <strain evidence="2">LS3</strain>
    </source>
</reference>
<reference evidence="2" key="1">
    <citation type="submission" date="2014-02" db="EMBL/GenBank/DDBJ databases">
        <authorList>
            <person name="Genoscope - CEA"/>
        </authorList>
    </citation>
    <scope>NUCLEOTIDE SEQUENCE</scope>
    <source>
        <strain evidence="2">LS3</strain>
    </source>
</reference>
<gene>
    <name evidence="2" type="ORF">GNLVRS02_ARAD1B00902g</name>
</gene>
<feature type="region of interest" description="Disordered" evidence="1">
    <location>
        <begin position="137"/>
        <end position="187"/>
    </location>
</feature>
<dbReference type="AlphaFoldDB" id="A0A060T477"/>
<proteinExistence type="predicted"/>
<evidence type="ECO:0000313" key="2">
    <source>
        <dbReference type="EMBL" id="CDP35925.1"/>
    </source>
</evidence>
<protein>
    <submittedName>
        <fullName evidence="2">ARAD1B00902p</fullName>
    </submittedName>
</protein>
<name>A0A060T477_BLAAD</name>
<dbReference type="EMBL" id="HG937692">
    <property type="protein sequence ID" value="CDP35925.1"/>
    <property type="molecule type" value="Genomic_DNA"/>
</dbReference>
<organism evidence="2">
    <name type="scientific">Blastobotrys adeninivorans</name>
    <name type="common">Yeast</name>
    <name type="synonym">Arxula adeninivorans</name>
    <dbReference type="NCBI Taxonomy" id="409370"/>
    <lineage>
        <taxon>Eukaryota</taxon>
        <taxon>Fungi</taxon>
        <taxon>Dikarya</taxon>
        <taxon>Ascomycota</taxon>
        <taxon>Saccharomycotina</taxon>
        <taxon>Dipodascomycetes</taxon>
        <taxon>Dipodascales</taxon>
        <taxon>Trichomonascaceae</taxon>
        <taxon>Blastobotrys</taxon>
    </lineage>
</organism>
<accession>A0A060T477</accession>
<sequence>MLHDIHDLKLHMSQLQLLDSQTGTARCMTGISVTALRATATKPVKTAGPGALLWLYYGNNYHGLSCIASSVAPLASFGHCRRALLATMPAVGPCGARTPHERHEIPTMQDPNLAQQVALGKIGAAKLILPRSRTQFGPQNRYVHGGGQERVSGNDARRTSCVRHVSWPNPYPSQSPARAAGPDGPKF</sequence>
<evidence type="ECO:0000256" key="1">
    <source>
        <dbReference type="SAM" id="MobiDB-lite"/>
    </source>
</evidence>